<dbReference type="Proteomes" id="UP000193922">
    <property type="component" value="Unassembled WGS sequence"/>
</dbReference>
<accession>A0A1Y1VW01</accession>
<dbReference type="EMBL" id="MCFD01000028">
    <property type="protein sequence ID" value="ORX65478.1"/>
    <property type="molecule type" value="Genomic_DNA"/>
</dbReference>
<gene>
    <name evidence="1" type="ORF">DL89DRAFT_270904</name>
</gene>
<proteinExistence type="predicted"/>
<sequence>MNVLLFTLYFFCAISLYRPLGLGIIVVNSGNKDSQSYFLPSLRFPFSLEIPFWRQIPHSNVVMLSTLSKTLTHLGICDTTDDEFFPSSCIPSPLGETPVSYPGPDLLTKESSEIVLVSSTVSLNHDAEILTIQHPLTTRGLHKRRNVEVTIDIVTPF</sequence>
<keyword evidence="2" id="KW-1185">Reference proteome</keyword>
<dbReference type="RefSeq" id="XP_040739655.1">
    <property type="nucleotide sequence ID" value="XM_040888846.1"/>
</dbReference>
<dbReference type="GeneID" id="63805494"/>
<reference evidence="1 2" key="1">
    <citation type="submission" date="2016-07" db="EMBL/GenBank/DDBJ databases">
        <title>Pervasive Adenine N6-methylation of Active Genes in Fungi.</title>
        <authorList>
            <consortium name="DOE Joint Genome Institute"/>
            <person name="Mondo S.J."/>
            <person name="Dannebaum R.O."/>
            <person name="Kuo R.C."/>
            <person name="Labutti K."/>
            <person name="Haridas S."/>
            <person name="Kuo A."/>
            <person name="Salamov A."/>
            <person name="Ahrendt S.R."/>
            <person name="Lipzen A."/>
            <person name="Sullivan W."/>
            <person name="Andreopoulos W.B."/>
            <person name="Clum A."/>
            <person name="Lindquist E."/>
            <person name="Daum C."/>
            <person name="Ramamoorthy G.K."/>
            <person name="Gryganskyi A."/>
            <person name="Culley D."/>
            <person name="Magnuson J.K."/>
            <person name="James T.Y."/>
            <person name="O'Malley M.A."/>
            <person name="Stajich J.E."/>
            <person name="Spatafora J.W."/>
            <person name="Visel A."/>
            <person name="Grigoriev I.V."/>
        </authorList>
    </citation>
    <scope>NUCLEOTIDE SEQUENCE [LARGE SCALE GENOMIC DNA]</scope>
    <source>
        <strain evidence="1 2">ATCC 12442</strain>
    </source>
</reference>
<organism evidence="1 2">
    <name type="scientific">Linderina pennispora</name>
    <dbReference type="NCBI Taxonomy" id="61395"/>
    <lineage>
        <taxon>Eukaryota</taxon>
        <taxon>Fungi</taxon>
        <taxon>Fungi incertae sedis</taxon>
        <taxon>Zoopagomycota</taxon>
        <taxon>Kickxellomycotina</taxon>
        <taxon>Kickxellomycetes</taxon>
        <taxon>Kickxellales</taxon>
        <taxon>Kickxellaceae</taxon>
        <taxon>Linderina</taxon>
    </lineage>
</organism>
<evidence type="ECO:0000313" key="2">
    <source>
        <dbReference type="Proteomes" id="UP000193922"/>
    </source>
</evidence>
<evidence type="ECO:0000313" key="1">
    <source>
        <dbReference type="EMBL" id="ORX65478.1"/>
    </source>
</evidence>
<protein>
    <submittedName>
        <fullName evidence="1">Uncharacterized protein</fullName>
    </submittedName>
</protein>
<comment type="caution">
    <text evidence="1">The sequence shown here is derived from an EMBL/GenBank/DDBJ whole genome shotgun (WGS) entry which is preliminary data.</text>
</comment>
<dbReference type="AlphaFoldDB" id="A0A1Y1VW01"/>
<name>A0A1Y1VW01_9FUNG</name>